<dbReference type="InterPro" id="IPR014001">
    <property type="entry name" value="Helicase_ATP-bd"/>
</dbReference>
<dbReference type="InterPro" id="IPR003711">
    <property type="entry name" value="CarD-like/TRCF_RID"/>
</dbReference>
<dbReference type="GO" id="GO:0016787">
    <property type="term" value="F:hydrolase activity"/>
    <property type="evidence" value="ECO:0007669"/>
    <property type="project" value="UniProtKB-KW"/>
</dbReference>
<dbReference type="SMART" id="SM01058">
    <property type="entry name" value="CarD_TRCF"/>
    <property type="match status" value="1"/>
</dbReference>
<dbReference type="PROSITE" id="PS51192">
    <property type="entry name" value="HELICASE_ATP_BIND_1"/>
    <property type="match status" value="1"/>
</dbReference>
<comment type="caution">
    <text evidence="12">The sequence shown here is derived from an EMBL/GenBank/DDBJ whole genome shotgun (WGS) entry which is preliminary data.</text>
</comment>
<keyword evidence="1 9" id="KW-0963">Cytoplasm</keyword>
<evidence type="ECO:0000256" key="7">
    <source>
        <dbReference type="ARBA" id="ARBA00023125"/>
    </source>
</evidence>
<name>A0A1G1L021_9BACT</name>
<keyword evidence="8 9" id="KW-0234">DNA repair</keyword>
<dbReference type="Gene3D" id="3.30.2060.10">
    <property type="entry name" value="Penicillin-binding protein 1b domain"/>
    <property type="match status" value="1"/>
</dbReference>
<dbReference type="CDD" id="cd17991">
    <property type="entry name" value="DEXHc_TRCF"/>
    <property type="match status" value="1"/>
</dbReference>
<dbReference type="Pfam" id="PF00270">
    <property type="entry name" value="DEAD"/>
    <property type="match status" value="1"/>
</dbReference>
<dbReference type="HAMAP" id="MF_00969">
    <property type="entry name" value="TRCF"/>
    <property type="match status" value="1"/>
</dbReference>
<dbReference type="InterPro" id="IPR011545">
    <property type="entry name" value="DEAD/DEAH_box_helicase_dom"/>
</dbReference>
<dbReference type="GO" id="GO:0006355">
    <property type="term" value="P:regulation of DNA-templated transcription"/>
    <property type="evidence" value="ECO:0007669"/>
    <property type="project" value="UniProtKB-UniRule"/>
</dbReference>
<evidence type="ECO:0000256" key="3">
    <source>
        <dbReference type="ARBA" id="ARBA00022763"/>
    </source>
</evidence>
<feature type="domain" description="Helicase ATP-binding" evidence="10">
    <location>
        <begin position="256"/>
        <end position="417"/>
    </location>
</feature>
<evidence type="ECO:0000259" key="11">
    <source>
        <dbReference type="PROSITE" id="PS51194"/>
    </source>
</evidence>
<dbReference type="Gene3D" id="3.40.50.300">
    <property type="entry name" value="P-loop containing nucleotide triphosphate hydrolases"/>
    <property type="match status" value="2"/>
</dbReference>
<gene>
    <name evidence="9" type="primary">mfd</name>
    <name evidence="12" type="ORF">A3G33_09270</name>
</gene>
<dbReference type="EMBL" id="MHFR01000033">
    <property type="protein sequence ID" value="OGW98493.1"/>
    <property type="molecule type" value="Genomic_DNA"/>
</dbReference>
<dbReference type="PROSITE" id="PS51194">
    <property type="entry name" value="HELICASE_CTER"/>
    <property type="match status" value="1"/>
</dbReference>
<evidence type="ECO:0000259" key="10">
    <source>
        <dbReference type="PROSITE" id="PS51192"/>
    </source>
</evidence>
<keyword evidence="4 9" id="KW-0378">Hydrolase</keyword>
<sequence length="636" mass="72949">MLEPLRLRVGDTIAQDELLSTFKSIQYQEVSTVQEPGEFSVRGNLIDIYPVSYRAPIRIEFHLDTIFTIRDYSLQEGKNLTAFEELYLLPVTEAFIRRRDRLRASLEEFEPVVDLKDIQVGDYVVHLEYGVGRFLGTKQIKMKGRQERHLAIEYADQEILYVPFDHHQLLERYLGLEGKKPKLTKLNSREWAHLKEKTRLAVRGIARDMVSLQAKRSIKSGFSFPSDNDLQSEFEKEFPFEETPDQRRATDETKLDMERPKPMDRLLCGDVGYGKTEVAVRAAFKAVMAGKQVAFLVPTTLLAEQHYITLKKRMKNTPIRVDLLSRYRTSAEQKEVVAQLKTGAVDIIIGTHRLLSGDVSFRDLGLAIIDEEQRFGVRHKERLKELRVTVDVLTLTATPIPRTLYMSLMGVRDMSVLETPPKQRLPIVTEVLEYHDERIKHAIEQELARNGQVYFIHNRVQSIERIHAHLTKLMPKVRCIVVHGQLPPSAIEDVMTKFIDHEADCLISTNIIEAGIDIPNVNTIIVNRADVFGLADLYQLRGRVGRYPTARQAYAYFLVPKDWVLTQDAEKRLAAIERFSELGSGLKIALEDLEIRGVGNILGHEQSGYIYQVGFDLYSRMLRDAVEEERGGRHKA</sequence>
<protein>
    <recommendedName>
        <fullName evidence="9">Transcription-repair-coupling factor</fullName>
        <shortName evidence="9">TRCF</shortName>
        <ecNumber evidence="9">3.6.4.-</ecNumber>
    </recommendedName>
</protein>
<feature type="domain" description="Helicase C-terminal" evidence="11">
    <location>
        <begin position="427"/>
        <end position="594"/>
    </location>
</feature>
<dbReference type="NCBIfam" id="TIGR00580">
    <property type="entry name" value="mfd"/>
    <property type="match status" value="1"/>
</dbReference>
<dbReference type="GO" id="GO:0003684">
    <property type="term" value="F:damaged DNA binding"/>
    <property type="evidence" value="ECO:0007669"/>
    <property type="project" value="InterPro"/>
</dbReference>
<evidence type="ECO:0000256" key="8">
    <source>
        <dbReference type="ARBA" id="ARBA00023204"/>
    </source>
</evidence>
<keyword evidence="2 9" id="KW-0547">Nucleotide-binding</keyword>
<evidence type="ECO:0000256" key="4">
    <source>
        <dbReference type="ARBA" id="ARBA00022801"/>
    </source>
</evidence>
<dbReference type="InterPro" id="IPR036101">
    <property type="entry name" value="CarD-like/TRCF_RID_sf"/>
</dbReference>
<comment type="function">
    <text evidence="9">Couples transcription and DNA repair by recognizing RNA polymerase (RNAP) stalled at DNA lesions. Mediates ATP-dependent release of RNAP and its truncated transcript from the DNA, and recruitment of nucleotide excision repair machinery to the damaged site.</text>
</comment>
<dbReference type="PANTHER" id="PTHR47964">
    <property type="entry name" value="ATP-DEPENDENT DNA HELICASE HOMOLOG RECG, CHLOROPLASTIC"/>
    <property type="match status" value="1"/>
</dbReference>
<dbReference type="InterPro" id="IPR027417">
    <property type="entry name" value="P-loop_NTPase"/>
</dbReference>
<dbReference type="PANTHER" id="PTHR47964:SF1">
    <property type="entry name" value="ATP-DEPENDENT DNA HELICASE HOMOLOG RECG, CHLOROPLASTIC"/>
    <property type="match status" value="1"/>
</dbReference>
<dbReference type="GO" id="GO:0003678">
    <property type="term" value="F:DNA helicase activity"/>
    <property type="evidence" value="ECO:0007669"/>
    <property type="project" value="TreeGrafter"/>
</dbReference>
<reference evidence="12 13" key="1">
    <citation type="journal article" date="2016" name="Nat. Commun.">
        <title>Thousands of microbial genomes shed light on interconnected biogeochemical processes in an aquifer system.</title>
        <authorList>
            <person name="Anantharaman K."/>
            <person name="Brown C.T."/>
            <person name="Hug L.A."/>
            <person name="Sharon I."/>
            <person name="Castelle C.J."/>
            <person name="Probst A.J."/>
            <person name="Thomas B.C."/>
            <person name="Singh A."/>
            <person name="Wilkins M.J."/>
            <person name="Karaoz U."/>
            <person name="Brodie E.L."/>
            <person name="Williams K.H."/>
            <person name="Hubbard S.S."/>
            <person name="Banfield J.F."/>
        </authorList>
    </citation>
    <scope>NUCLEOTIDE SEQUENCE [LARGE SCALE GENOMIC DNA]</scope>
</reference>
<keyword evidence="5" id="KW-0347">Helicase</keyword>
<dbReference type="SUPFAM" id="SSF141259">
    <property type="entry name" value="CarD-like"/>
    <property type="match status" value="1"/>
</dbReference>
<dbReference type="InterPro" id="IPR001650">
    <property type="entry name" value="Helicase_C-like"/>
</dbReference>
<evidence type="ECO:0000256" key="9">
    <source>
        <dbReference type="HAMAP-Rule" id="MF_00969"/>
    </source>
</evidence>
<comment type="similarity">
    <text evidence="9">In the C-terminal section; belongs to the helicase family. RecG subfamily.</text>
</comment>
<comment type="similarity">
    <text evidence="9">In the N-terminal section; belongs to the UvrB family.</text>
</comment>
<dbReference type="EC" id="3.6.4.-" evidence="9"/>
<comment type="subcellular location">
    <subcellularLocation>
        <location evidence="9">Cytoplasm</location>
    </subcellularLocation>
</comment>
<evidence type="ECO:0000256" key="5">
    <source>
        <dbReference type="ARBA" id="ARBA00022806"/>
    </source>
</evidence>
<keyword evidence="6 9" id="KW-0067">ATP-binding</keyword>
<dbReference type="Pfam" id="PF00271">
    <property type="entry name" value="Helicase_C"/>
    <property type="match status" value="1"/>
</dbReference>
<dbReference type="InterPro" id="IPR047112">
    <property type="entry name" value="RecG/Mfd"/>
</dbReference>
<dbReference type="GO" id="GO:0005737">
    <property type="term" value="C:cytoplasm"/>
    <property type="evidence" value="ECO:0007669"/>
    <property type="project" value="UniProtKB-SubCell"/>
</dbReference>
<evidence type="ECO:0000256" key="1">
    <source>
        <dbReference type="ARBA" id="ARBA00022490"/>
    </source>
</evidence>
<dbReference type="Proteomes" id="UP000178187">
    <property type="component" value="Unassembled WGS sequence"/>
</dbReference>
<dbReference type="GO" id="GO:0000716">
    <property type="term" value="P:transcription-coupled nucleotide-excision repair, DNA damage recognition"/>
    <property type="evidence" value="ECO:0007669"/>
    <property type="project" value="UniProtKB-UniRule"/>
</dbReference>
<dbReference type="Gene3D" id="2.40.10.170">
    <property type="match status" value="1"/>
</dbReference>
<dbReference type="Pfam" id="PF17757">
    <property type="entry name" value="UvrB_inter"/>
    <property type="match status" value="1"/>
</dbReference>
<dbReference type="AlphaFoldDB" id="A0A1G1L021"/>
<dbReference type="SMART" id="SM00487">
    <property type="entry name" value="DEXDc"/>
    <property type="match status" value="1"/>
</dbReference>
<organism evidence="12 13">
    <name type="scientific">Candidatus Danuiimicrobium aquiferis</name>
    <dbReference type="NCBI Taxonomy" id="1801832"/>
    <lineage>
        <taxon>Bacteria</taxon>
        <taxon>Pseudomonadati</taxon>
        <taxon>Candidatus Omnitrophota</taxon>
        <taxon>Candidatus Danuiimicrobium</taxon>
    </lineage>
</organism>
<evidence type="ECO:0000256" key="6">
    <source>
        <dbReference type="ARBA" id="ARBA00022840"/>
    </source>
</evidence>
<dbReference type="InterPro" id="IPR004576">
    <property type="entry name" value="Mfd"/>
</dbReference>
<keyword evidence="3 9" id="KW-0227">DNA damage</keyword>
<dbReference type="SMART" id="SM00490">
    <property type="entry name" value="HELICc"/>
    <property type="match status" value="1"/>
</dbReference>
<evidence type="ECO:0000313" key="12">
    <source>
        <dbReference type="EMBL" id="OGW98493.1"/>
    </source>
</evidence>
<proteinExistence type="inferred from homology"/>
<dbReference type="GO" id="GO:0005524">
    <property type="term" value="F:ATP binding"/>
    <property type="evidence" value="ECO:0007669"/>
    <property type="project" value="UniProtKB-UniRule"/>
</dbReference>
<evidence type="ECO:0000313" key="13">
    <source>
        <dbReference type="Proteomes" id="UP000178187"/>
    </source>
</evidence>
<evidence type="ECO:0000256" key="2">
    <source>
        <dbReference type="ARBA" id="ARBA00022741"/>
    </source>
</evidence>
<dbReference type="SUPFAM" id="SSF52540">
    <property type="entry name" value="P-loop containing nucleoside triphosphate hydrolases"/>
    <property type="match status" value="3"/>
</dbReference>
<dbReference type="Pfam" id="PF02559">
    <property type="entry name" value="CarD_TRCF_RID"/>
    <property type="match status" value="1"/>
</dbReference>
<keyword evidence="7 9" id="KW-0238">DNA-binding</keyword>
<dbReference type="InterPro" id="IPR041471">
    <property type="entry name" value="UvrB_inter"/>
</dbReference>
<accession>A0A1G1L021</accession>